<sequence>MHQSIGIYNFSTGYDNTWALKFGLIFKLNHYAFMPTGINSWPIGHLTLQEFMSSGNIMETHNISEIS</sequence>
<organism evidence="1 2">
    <name type="scientific">Portunus trituberculatus</name>
    <name type="common">Swimming crab</name>
    <name type="synonym">Neptunus trituberculatus</name>
    <dbReference type="NCBI Taxonomy" id="210409"/>
    <lineage>
        <taxon>Eukaryota</taxon>
        <taxon>Metazoa</taxon>
        <taxon>Ecdysozoa</taxon>
        <taxon>Arthropoda</taxon>
        <taxon>Crustacea</taxon>
        <taxon>Multicrustacea</taxon>
        <taxon>Malacostraca</taxon>
        <taxon>Eumalacostraca</taxon>
        <taxon>Eucarida</taxon>
        <taxon>Decapoda</taxon>
        <taxon>Pleocyemata</taxon>
        <taxon>Brachyura</taxon>
        <taxon>Eubrachyura</taxon>
        <taxon>Portunoidea</taxon>
        <taxon>Portunidae</taxon>
        <taxon>Portuninae</taxon>
        <taxon>Portunus</taxon>
    </lineage>
</organism>
<reference evidence="1 2" key="1">
    <citation type="submission" date="2019-05" db="EMBL/GenBank/DDBJ databases">
        <title>Another draft genome of Portunus trituberculatus and its Hox gene families provides insights of decapod evolution.</title>
        <authorList>
            <person name="Jeong J.-H."/>
            <person name="Song I."/>
            <person name="Kim S."/>
            <person name="Choi T."/>
            <person name="Kim D."/>
            <person name="Ryu S."/>
            <person name="Kim W."/>
        </authorList>
    </citation>
    <scope>NUCLEOTIDE SEQUENCE [LARGE SCALE GENOMIC DNA]</scope>
    <source>
        <tissue evidence="1">Muscle</tissue>
    </source>
</reference>
<dbReference type="Proteomes" id="UP000324222">
    <property type="component" value="Unassembled WGS sequence"/>
</dbReference>
<accession>A0A5B7JW77</accession>
<gene>
    <name evidence="1" type="ORF">E2C01_092593</name>
</gene>
<name>A0A5B7JW77_PORTR</name>
<keyword evidence="2" id="KW-1185">Reference proteome</keyword>
<comment type="caution">
    <text evidence="1">The sequence shown here is derived from an EMBL/GenBank/DDBJ whole genome shotgun (WGS) entry which is preliminary data.</text>
</comment>
<dbReference type="EMBL" id="VSRR010109282">
    <property type="protein sequence ID" value="MPC97288.1"/>
    <property type="molecule type" value="Genomic_DNA"/>
</dbReference>
<proteinExistence type="predicted"/>
<dbReference type="AlphaFoldDB" id="A0A5B7JW77"/>
<evidence type="ECO:0000313" key="1">
    <source>
        <dbReference type="EMBL" id="MPC97288.1"/>
    </source>
</evidence>
<evidence type="ECO:0000313" key="2">
    <source>
        <dbReference type="Proteomes" id="UP000324222"/>
    </source>
</evidence>
<protein>
    <submittedName>
        <fullName evidence="1">Uncharacterized protein</fullName>
    </submittedName>
</protein>